<keyword evidence="1" id="KW-0812">Transmembrane</keyword>
<accession>A0ABV9L9U9</accession>
<protein>
    <submittedName>
        <fullName evidence="2">Uncharacterized protein</fullName>
    </submittedName>
</protein>
<keyword evidence="1" id="KW-1133">Transmembrane helix</keyword>
<evidence type="ECO:0000313" key="3">
    <source>
        <dbReference type="Proteomes" id="UP001595878"/>
    </source>
</evidence>
<evidence type="ECO:0000256" key="1">
    <source>
        <dbReference type="SAM" id="Phobius"/>
    </source>
</evidence>
<gene>
    <name evidence="2" type="ORF">ACFO5T_08995</name>
</gene>
<organism evidence="2 3">
    <name type="scientific">Dokdonia genika</name>
    <dbReference type="NCBI Taxonomy" id="308113"/>
    <lineage>
        <taxon>Bacteria</taxon>
        <taxon>Pseudomonadati</taxon>
        <taxon>Bacteroidota</taxon>
        <taxon>Flavobacteriia</taxon>
        <taxon>Flavobacteriales</taxon>
        <taxon>Flavobacteriaceae</taxon>
        <taxon>Dokdonia</taxon>
    </lineage>
</organism>
<proteinExistence type="predicted"/>
<feature type="transmembrane region" description="Helical" evidence="1">
    <location>
        <begin position="25"/>
        <end position="48"/>
    </location>
</feature>
<comment type="caution">
    <text evidence="2">The sequence shown here is derived from an EMBL/GenBank/DDBJ whole genome shotgun (WGS) entry which is preliminary data.</text>
</comment>
<name>A0ABV9L9U9_9FLAO</name>
<reference evidence="3" key="1">
    <citation type="journal article" date="2019" name="Int. J. Syst. Evol. Microbiol.">
        <title>The Global Catalogue of Microorganisms (GCM) 10K type strain sequencing project: providing services to taxonomists for standard genome sequencing and annotation.</title>
        <authorList>
            <consortium name="The Broad Institute Genomics Platform"/>
            <consortium name="The Broad Institute Genome Sequencing Center for Infectious Disease"/>
            <person name="Wu L."/>
            <person name="Ma J."/>
        </authorList>
    </citation>
    <scope>NUCLEOTIDE SEQUENCE [LARGE SCALE GENOMIC DNA]</scope>
    <source>
        <strain evidence="3">CGMCC 4.7427</strain>
    </source>
</reference>
<evidence type="ECO:0000313" key="2">
    <source>
        <dbReference type="EMBL" id="MFC4690561.1"/>
    </source>
</evidence>
<dbReference type="Proteomes" id="UP001595878">
    <property type="component" value="Unassembled WGS sequence"/>
</dbReference>
<dbReference type="RefSeq" id="WP_169741093.1">
    <property type="nucleotide sequence ID" value="NZ_JBHSHB010000014.1"/>
</dbReference>
<dbReference type="EMBL" id="JBHSHB010000014">
    <property type="protein sequence ID" value="MFC4690561.1"/>
    <property type="molecule type" value="Genomic_DNA"/>
</dbReference>
<keyword evidence="3" id="KW-1185">Reference proteome</keyword>
<sequence>MSDIIKDKEDPTEEYLLQDNKKTRFGATFIIITLVILIIAVAATYFVLGF</sequence>
<keyword evidence="1" id="KW-0472">Membrane</keyword>